<reference evidence="2 3" key="1">
    <citation type="submission" date="2014-06" db="EMBL/GenBank/DDBJ databases">
        <authorList>
            <person name="Urmite Genomes Urmite Genomes"/>
        </authorList>
    </citation>
    <scope>NUCLEOTIDE SEQUENCE [LARGE SCALE GENOMIC DNA]</scope>
</reference>
<dbReference type="AlphaFoldDB" id="A0A078L2I9"/>
<dbReference type="RefSeq" id="WP_044012682.1">
    <property type="nucleotide sequence ID" value="NZ_CCVW01000005.1"/>
</dbReference>
<dbReference type="InterPro" id="IPR010927">
    <property type="entry name" value="T4SS_TraH"/>
</dbReference>
<protein>
    <submittedName>
        <fullName evidence="2">Conjugal transfer pilus assembly protein TraH</fullName>
    </submittedName>
</protein>
<evidence type="ECO:0000256" key="1">
    <source>
        <dbReference type="SAM" id="SignalP"/>
    </source>
</evidence>
<keyword evidence="3" id="KW-1185">Reference proteome</keyword>
<organism evidence="2 3">
    <name type="scientific">Legionella massiliensis</name>
    <dbReference type="NCBI Taxonomy" id="1034943"/>
    <lineage>
        <taxon>Bacteria</taxon>
        <taxon>Pseudomonadati</taxon>
        <taxon>Pseudomonadota</taxon>
        <taxon>Gammaproteobacteria</taxon>
        <taxon>Legionellales</taxon>
        <taxon>Legionellaceae</taxon>
        <taxon>Legionella</taxon>
    </lineage>
</organism>
<accession>A0A078L2I9</accession>
<keyword evidence="1" id="KW-0732">Signal</keyword>
<name>A0A078L2I9_9GAMM</name>
<sequence length="454" mass="49508">MKQLALALSLLGFILPTQANVSSDLDNFFNGMGYASNVTSPAAFESQAAGFFGGGSLYSRNQVRQYQLVQLDLPSYRAGCGGIDLFTGSMSFISEQKLVDLGKSVMTNAGAYAVDVMLASTIPELKQVRDYLQQLEQMANQGSINTCQLSQNMIGGIWPKTAESQQKICKDQAAMGKEGLFSDYVKARMACSGSGFDQVMNKASQDPERKKQVVLNKNLVWSLLQAKSFLNSDSELAEMVMSLTGTLIIDKEGKVTNVPSLAGNADLVNALIGTGNGIRSAKIWRCKDAGSNSQCMQVSLQDINIPQESTLTYKVRDIIRTINTKLVNDEKPGNRELNFLSMTSLPVMKFLSVLNSMHYGSSAVDIEEYSMLIAQDLLTNYLTELMTEVGLATAGSELNTDLIKEIQKRINEATTRVAAIDPKVGRKLTEKLTLIERMAQIEKQVASQMNSTAG</sequence>
<dbReference type="EMBL" id="CCSB01000005">
    <property type="protein sequence ID" value="CDZ79412.1"/>
    <property type="molecule type" value="Genomic_DNA"/>
</dbReference>
<evidence type="ECO:0000313" key="3">
    <source>
        <dbReference type="Proteomes" id="UP000044071"/>
    </source>
</evidence>
<dbReference type="OrthoDB" id="9797479at2"/>
<dbReference type="eggNOG" id="ENOG502ZB1J">
    <property type="taxonomic scope" value="Bacteria"/>
</dbReference>
<feature type="chain" id="PRO_5009744191" evidence="1">
    <location>
        <begin position="20"/>
        <end position="454"/>
    </location>
</feature>
<dbReference type="Proteomes" id="UP000044071">
    <property type="component" value="Unassembled WGS sequence"/>
</dbReference>
<dbReference type="STRING" id="1034943.BN59_03730"/>
<evidence type="ECO:0000313" key="2">
    <source>
        <dbReference type="EMBL" id="CDZ79412.1"/>
    </source>
</evidence>
<feature type="signal peptide" evidence="1">
    <location>
        <begin position="1"/>
        <end position="19"/>
    </location>
</feature>
<gene>
    <name evidence="2" type="ORF">BN59_03730</name>
</gene>
<proteinExistence type="predicted"/>
<dbReference type="Pfam" id="PF06122">
    <property type="entry name" value="TraH"/>
    <property type="match status" value="1"/>
</dbReference>